<evidence type="ECO:0000313" key="2">
    <source>
        <dbReference type="Proteomes" id="UP000095285"/>
    </source>
</evidence>
<evidence type="ECO:0000313" key="3">
    <source>
        <dbReference type="WBParaSite" id="EN70_3032"/>
    </source>
</evidence>
<organism evidence="2 3">
    <name type="scientific">Loa loa</name>
    <name type="common">Eye worm</name>
    <name type="synonym">Filaria loa</name>
    <dbReference type="NCBI Taxonomy" id="7209"/>
    <lineage>
        <taxon>Eukaryota</taxon>
        <taxon>Metazoa</taxon>
        <taxon>Ecdysozoa</taxon>
        <taxon>Nematoda</taxon>
        <taxon>Chromadorea</taxon>
        <taxon>Rhabditida</taxon>
        <taxon>Spirurina</taxon>
        <taxon>Spiruromorpha</taxon>
        <taxon>Filarioidea</taxon>
        <taxon>Onchocercidae</taxon>
        <taxon>Loa</taxon>
    </lineage>
</organism>
<dbReference type="AlphaFoldDB" id="A0A1I7VIX4"/>
<proteinExistence type="predicted"/>
<reference evidence="3" key="2">
    <citation type="submission" date="2016-11" db="UniProtKB">
        <authorList>
            <consortium name="WormBaseParasite"/>
        </authorList>
    </citation>
    <scope>IDENTIFICATION</scope>
</reference>
<accession>A0A1S0U347</accession>
<dbReference type="RefSeq" id="XP_003139929.1">
    <property type="nucleotide sequence ID" value="XM_003139881.1"/>
</dbReference>
<dbReference type="OrthoDB" id="10542946at2759"/>
<dbReference type="Proteomes" id="UP000095285">
    <property type="component" value="Unassembled WGS sequence"/>
</dbReference>
<evidence type="ECO:0000313" key="1">
    <source>
        <dbReference type="EMBL" id="EFO24142.1"/>
    </source>
</evidence>
<dbReference type="CTD" id="9941745"/>
<protein>
    <submittedName>
        <fullName evidence="3">Tnp_DDE_dom domain-containing protein</fullName>
    </submittedName>
</protein>
<dbReference type="KEGG" id="loa:LOAG_04344"/>
<gene>
    <name evidence="1 3" type="ORF">LOAG_04344</name>
</gene>
<dbReference type="WBParaSite" id="EN70_3032">
    <property type="protein sequence ID" value="EN70_3032"/>
    <property type="gene ID" value="EN70_3032"/>
</dbReference>
<reference evidence="1 2" key="1">
    <citation type="submission" date="2012-04" db="EMBL/GenBank/DDBJ databases">
        <title>The Genome Sequence of Loa loa.</title>
        <authorList>
            <consortium name="The Broad Institute Genome Sequencing Platform"/>
            <consortium name="Broad Institute Genome Sequencing Center for Infectious Disease"/>
            <person name="Nutman T.B."/>
            <person name="Fink D.L."/>
            <person name="Russ C."/>
            <person name="Young S."/>
            <person name="Zeng Q."/>
            <person name="Gargeya S."/>
            <person name="Alvarado L."/>
            <person name="Berlin A."/>
            <person name="Chapman S.B."/>
            <person name="Chen Z."/>
            <person name="Freedman E."/>
            <person name="Gellesch M."/>
            <person name="Goldberg J."/>
            <person name="Griggs A."/>
            <person name="Gujja S."/>
            <person name="Heilman E.R."/>
            <person name="Heiman D."/>
            <person name="Howarth C."/>
            <person name="Mehta T."/>
            <person name="Neiman D."/>
            <person name="Pearson M."/>
            <person name="Roberts A."/>
            <person name="Saif S."/>
            <person name="Shea T."/>
            <person name="Shenoy N."/>
            <person name="Sisk P."/>
            <person name="Stolte C."/>
            <person name="Sykes S."/>
            <person name="White J."/>
            <person name="Yandava C."/>
            <person name="Haas B."/>
            <person name="Henn M.R."/>
            <person name="Nusbaum C."/>
            <person name="Birren B."/>
        </authorList>
    </citation>
    <scope>NUCLEOTIDE SEQUENCE [LARGE SCALE GENOMIC DNA]</scope>
</reference>
<name>A0A1I7VIX4_LOALO</name>
<keyword evidence="2" id="KW-1185">Reference proteome</keyword>
<accession>A0A1I7VIX4</accession>
<sequence>MNVNESRKENSLSYLITRNLKCLANTAGKAVEKAIELRKKDLAEGLSYERTMEWLKGQKYDIEKQVIVLDDIITEGNDLKIEWKELSHSANDDDWENNTCVTRRLLIQEDYLIRELRFIVKELHFL</sequence>
<dbReference type="GeneID" id="9941745"/>
<dbReference type="OMA" id="HDEWEND"/>
<dbReference type="EMBL" id="JH712625">
    <property type="protein sequence ID" value="EFO24142.1"/>
    <property type="molecule type" value="Genomic_DNA"/>
</dbReference>